<gene>
    <name evidence="1" type="ORF">THRCLA_23297</name>
</gene>
<dbReference type="AlphaFoldDB" id="A0A1V9Y7W3"/>
<evidence type="ECO:0008006" key="3">
    <source>
        <dbReference type="Google" id="ProtNLM"/>
    </source>
</evidence>
<dbReference type="STRING" id="74557.A0A1V9Y7W3"/>
<dbReference type="Proteomes" id="UP000243217">
    <property type="component" value="Unassembled WGS sequence"/>
</dbReference>
<keyword evidence="2" id="KW-1185">Reference proteome</keyword>
<name>A0A1V9Y7W3_9STRA</name>
<evidence type="ECO:0000313" key="1">
    <source>
        <dbReference type="EMBL" id="OQR81789.1"/>
    </source>
</evidence>
<proteinExistence type="predicted"/>
<organism evidence="1 2">
    <name type="scientific">Thraustotheca clavata</name>
    <dbReference type="NCBI Taxonomy" id="74557"/>
    <lineage>
        <taxon>Eukaryota</taxon>
        <taxon>Sar</taxon>
        <taxon>Stramenopiles</taxon>
        <taxon>Oomycota</taxon>
        <taxon>Saprolegniomycetes</taxon>
        <taxon>Saprolegniales</taxon>
        <taxon>Achlyaceae</taxon>
        <taxon>Thraustotheca</taxon>
    </lineage>
</organism>
<protein>
    <recommendedName>
        <fullName evidence="3">Serine protease family S33</fullName>
    </recommendedName>
</protein>
<comment type="caution">
    <text evidence="1">The sequence shown here is derived from an EMBL/GenBank/DDBJ whole genome shotgun (WGS) entry which is preliminary data.</text>
</comment>
<accession>A0A1V9Y7W3</accession>
<dbReference type="OrthoDB" id="7457040at2759"/>
<dbReference type="EMBL" id="JNBS01004898">
    <property type="protein sequence ID" value="OQR81789.1"/>
    <property type="molecule type" value="Genomic_DNA"/>
</dbReference>
<sequence length="55" mass="6125">MDSEDGQKVVDWLRPYQYAALRKVPGAGHQVFMDNSAAFNSILIDSITLGMQLEP</sequence>
<evidence type="ECO:0000313" key="2">
    <source>
        <dbReference type="Proteomes" id="UP000243217"/>
    </source>
</evidence>
<reference evidence="1 2" key="1">
    <citation type="journal article" date="2014" name="Genome Biol. Evol.">
        <title>The secreted proteins of Achlya hypogyna and Thraustotheca clavata identify the ancestral oomycete secretome and reveal gene acquisitions by horizontal gene transfer.</title>
        <authorList>
            <person name="Misner I."/>
            <person name="Blouin N."/>
            <person name="Leonard G."/>
            <person name="Richards T.A."/>
            <person name="Lane C.E."/>
        </authorList>
    </citation>
    <scope>NUCLEOTIDE SEQUENCE [LARGE SCALE GENOMIC DNA]</scope>
    <source>
        <strain evidence="1 2">ATCC 34112</strain>
    </source>
</reference>